<dbReference type="CDD" id="cd00610">
    <property type="entry name" value="OAT_like"/>
    <property type="match status" value="1"/>
</dbReference>
<evidence type="ECO:0000256" key="2">
    <source>
        <dbReference type="ARBA" id="ARBA00022898"/>
    </source>
</evidence>
<dbReference type="AlphaFoldDB" id="A0A0F9I5P6"/>
<keyword evidence="2" id="KW-0663">Pyridoxal phosphate</keyword>
<evidence type="ECO:0000256" key="1">
    <source>
        <dbReference type="ARBA" id="ARBA00001933"/>
    </source>
</evidence>
<evidence type="ECO:0000313" key="3">
    <source>
        <dbReference type="EMBL" id="KKL89135.1"/>
    </source>
</evidence>
<dbReference type="InterPro" id="IPR050103">
    <property type="entry name" value="Class-III_PLP-dep_AT"/>
</dbReference>
<proteinExistence type="predicted"/>
<dbReference type="EMBL" id="LAZR01020372">
    <property type="protein sequence ID" value="KKL89135.1"/>
    <property type="molecule type" value="Genomic_DNA"/>
</dbReference>
<gene>
    <name evidence="3" type="ORF">LCGC14_1917720</name>
</gene>
<dbReference type="InterPro" id="IPR005814">
    <property type="entry name" value="Aminotrans_3"/>
</dbReference>
<dbReference type="PANTHER" id="PTHR11986">
    <property type="entry name" value="AMINOTRANSFERASE CLASS III"/>
    <property type="match status" value="1"/>
</dbReference>
<dbReference type="InterPro" id="IPR015421">
    <property type="entry name" value="PyrdxlP-dep_Trfase_major"/>
</dbReference>
<dbReference type="Pfam" id="PF00202">
    <property type="entry name" value="Aminotran_3"/>
    <property type="match status" value="1"/>
</dbReference>
<accession>A0A0F9I5P6</accession>
<dbReference type="Gene3D" id="3.90.1150.10">
    <property type="entry name" value="Aspartate Aminotransferase, domain 1"/>
    <property type="match status" value="1"/>
</dbReference>
<sequence>MKLGNKMSISAIDYASLKDTYACPCDESKMYDQFLMPVKAKGMWVWFDGEEEPYLDLVLNYSSVNFGHCYPPVVEIAKKVIERVDQIHSFHSKDKLELSEYLSKKVSIDENYKVYFNIGGSAAVSDAIRLCRYSTGKRYMISFDGSFHGVSHTAASVADDRLVVKEQFGIPISEHTFSVPFPSRHNDVTVSSCLEKIEKLILDNDVAGIIVEPVQGAGGFIIPKDSFLLELSKLCKRCEVKLIIDEIQVGFGRAGSFFVYQQYGVTNPDIVLLSKSIAGGYFPVSAVIARSSLFDNVPIRGTAFQTTFNNSSFGLGIANQLMKLVEKEKIFDSIPEKGNILLKKLSFLGKSPYVADLRGLGLAIAFDIVDPLSKLPSDKLAKIFVSQCLEEHVISYACGVNFNSVKIIPSLVVTNEEIDIIVERLGKCLQRFHDCVKQK</sequence>
<dbReference type="SUPFAM" id="SSF53383">
    <property type="entry name" value="PLP-dependent transferases"/>
    <property type="match status" value="1"/>
</dbReference>
<dbReference type="GO" id="GO:0030170">
    <property type="term" value="F:pyridoxal phosphate binding"/>
    <property type="evidence" value="ECO:0007669"/>
    <property type="project" value="InterPro"/>
</dbReference>
<comment type="caution">
    <text evidence="3">The sequence shown here is derived from an EMBL/GenBank/DDBJ whole genome shotgun (WGS) entry which is preliminary data.</text>
</comment>
<dbReference type="PROSITE" id="PS00600">
    <property type="entry name" value="AA_TRANSFER_CLASS_3"/>
    <property type="match status" value="1"/>
</dbReference>
<name>A0A0F9I5P6_9ZZZZ</name>
<comment type="cofactor">
    <cofactor evidence="1">
        <name>pyridoxal 5'-phosphate</name>
        <dbReference type="ChEBI" id="CHEBI:597326"/>
    </cofactor>
</comment>
<dbReference type="InterPro" id="IPR049704">
    <property type="entry name" value="Aminotrans_3_PPA_site"/>
</dbReference>
<dbReference type="InterPro" id="IPR015422">
    <property type="entry name" value="PyrdxlP-dep_Trfase_small"/>
</dbReference>
<organism evidence="3">
    <name type="scientific">marine sediment metagenome</name>
    <dbReference type="NCBI Taxonomy" id="412755"/>
    <lineage>
        <taxon>unclassified sequences</taxon>
        <taxon>metagenomes</taxon>
        <taxon>ecological metagenomes</taxon>
    </lineage>
</organism>
<reference evidence="3" key="1">
    <citation type="journal article" date="2015" name="Nature">
        <title>Complex archaea that bridge the gap between prokaryotes and eukaryotes.</title>
        <authorList>
            <person name="Spang A."/>
            <person name="Saw J.H."/>
            <person name="Jorgensen S.L."/>
            <person name="Zaremba-Niedzwiedzka K."/>
            <person name="Martijn J."/>
            <person name="Lind A.E."/>
            <person name="van Eijk R."/>
            <person name="Schleper C."/>
            <person name="Guy L."/>
            <person name="Ettema T.J."/>
        </authorList>
    </citation>
    <scope>NUCLEOTIDE SEQUENCE</scope>
</reference>
<dbReference type="Gene3D" id="3.40.640.10">
    <property type="entry name" value="Type I PLP-dependent aspartate aminotransferase-like (Major domain)"/>
    <property type="match status" value="1"/>
</dbReference>
<protein>
    <submittedName>
        <fullName evidence="3">Uncharacterized protein</fullName>
    </submittedName>
</protein>
<dbReference type="PIRSF" id="PIRSF000521">
    <property type="entry name" value="Transaminase_4ab_Lys_Orn"/>
    <property type="match status" value="1"/>
</dbReference>
<dbReference type="InterPro" id="IPR015424">
    <property type="entry name" value="PyrdxlP-dep_Trfase"/>
</dbReference>
<dbReference type="GO" id="GO:0042802">
    <property type="term" value="F:identical protein binding"/>
    <property type="evidence" value="ECO:0007669"/>
    <property type="project" value="TreeGrafter"/>
</dbReference>
<dbReference type="GO" id="GO:0008483">
    <property type="term" value="F:transaminase activity"/>
    <property type="evidence" value="ECO:0007669"/>
    <property type="project" value="InterPro"/>
</dbReference>